<proteinExistence type="predicted"/>
<reference evidence="1 2" key="1">
    <citation type="journal article" date="2018" name="Nat. Ecol. Evol.">
        <title>Pezizomycetes genomes reveal the molecular basis of ectomycorrhizal truffle lifestyle.</title>
        <authorList>
            <person name="Murat C."/>
            <person name="Payen T."/>
            <person name="Noel B."/>
            <person name="Kuo A."/>
            <person name="Morin E."/>
            <person name="Chen J."/>
            <person name="Kohler A."/>
            <person name="Krizsan K."/>
            <person name="Balestrini R."/>
            <person name="Da Silva C."/>
            <person name="Montanini B."/>
            <person name="Hainaut M."/>
            <person name="Levati E."/>
            <person name="Barry K.W."/>
            <person name="Belfiori B."/>
            <person name="Cichocki N."/>
            <person name="Clum A."/>
            <person name="Dockter R.B."/>
            <person name="Fauchery L."/>
            <person name="Guy J."/>
            <person name="Iotti M."/>
            <person name="Le Tacon F."/>
            <person name="Lindquist E.A."/>
            <person name="Lipzen A."/>
            <person name="Malagnac F."/>
            <person name="Mello A."/>
            <person name="Molinier V."/>
            <person name="Miyauchi S."/>
            <person name="Poulain J."/>
            <person name="Riccioni C."/>
            <person name="Rubini A."/>
            <person name="Sitrit Y."/>
            <person name="Splivallo R."/>
            <person name="Traeger S."/>
            <person name="Wang M."/>
            <person name="Zifcakova L."/>
            <person name="Wipf D."/>
            <person name="Zambonelli A."/>
            <person name="Paolocci F."/>
            <person name="Nowrousian M."/>
            <person name="Ottonello S."/>
            <person name="Baldrian P."/>
            <person name="Spatafora J.W."/>
            <person name="Henrissat B."/>
            <person name="Nagy L.G."/>
            <person name="Aury J.M."/>
            <person name="Wincker P."/>
            <person name="Grigoriev I.V."/>
            <person name="Bonfante P."/>
            <person name="Martin F.M."/>
        </authorList>
    </citation>
    <scope>NUCLEOTIDE SEQUENCE [LARGE SCALE GENOMIC DNA]</scope>
    <source>
        <strain evidence="1 2">120613-1</strain>
    </source>
</reference>
<dbReference type="AlphaFoldDB" id="A0A3N4IV89"/>
<keyword evidence="2" id="KW-1185">Reference proteome</keyword>
<dbReference type="Proteomes" id="UP000276215">
    <property type="component" value="Unassembled WGS sequence"/>
</dbReference>
<feature type="non-terminal residue" evidence="1">
    <location>
        <position position="1"/>
    </location>
</feature>
<organism evidence="1 2">
    <name type="scientific">Choiromyces venosus 120613-1</name>
    <dbReference type="NCBI Taxonomy" id="1336337"/>
    <lineage>
        <taxon>Eukaryota</taxon>
        <taxon>Fungi</taxon>
        <taxon>Dikarya</taxon>
        <taxon>Ascomycota</taxon>
        <taxon>Pezizomycotina</taxon>
        <taxon>Pezizomycetes</taxon>
        <taxon>Pezizales</taxon>
        <taxon>Tuberaceae</taxon>
        <taxon>Choiromyces</taxon>
    </lineage>
</organism>
<protein>
    <submittedName>
        <fullName evidence="1">Uncharacterized protein</fullName>
    </submittedName>
</protein>
<gene>
    <name evidence="1" type="ORF">L873DRAFT_1796514</name>
</gene>
<evidence type="ECO:0000313" key="2">
    <source>
        <dbReference type="Proteomes" id="UP000276215"/>
    </source>
</evidence>
<accession>A0A3N4IV89</accession>
<dbReference type="EMBL" id="ML120705">
    <property type="protein sequence ID" value="RPA88698.1"/>
    <property type="molecule type" value="Genomic_DNA"/>
</dbReference>
<evidence type="ECO:0000313" key="1">
    <source>
        <dbReference type="EMBL" id="RPA88698.1"/>
    </source>
</evidence>
<name>A0A3N4IV89_9PEZI</name>
<sequence length="477" mass="54369">LSIVISNLLNSKSEVFTNLFKYHKYLQILGINSNSEVFSNLLNSLSVVVNSKSCEYQSEVFADILNITANLLNMTANCLNSKSEIFTNPLEYNCKSFEYKPDVFTKIINSKSEEFTNILKKYKSEVLSVVATINLNIRSIEKSWEYKIFKKLVVTSNTLNMSVGTANLLNSKLEVFTNLFEYKTVVLSIATANLGNITVNIWNSKLEEFTNLSNITRSLLNITANLLNKSVVTENLLNRKPEIFMKILNKLVVTSNTLNSKLAVFTNIFEYTINSNCKPFEYKSKISRNILNMSIVIANLFNTVTTNLLNFKLEVFTNFLKISKQELFANLLNSKPVVESVVTAKLVNNKSMYLPIFLHIVVLHFLNIRNIYKSLQYNSEVFTNLLNTKSVIVSGVTINLLKIIENILNTTTNLLNLISSVSTNYKSFEYIYKYFEYNCKSFEYKSELSVRSVSGLTANLLNSTLEVFKNSLNISYY</sequence>
<dbReference type="OrthoDB" id="9937106at2759"/>